<evidence type="ECO:0000256" key="3">
    <source>
        <dbReference type="PIRSR" id="PIRSR006325-1"/>
    </source>
</evidence>
<feature type="domain" description="Methyltransferase" evidence="4">
    <location>
        <begin position="53"/>
        <end position="149"/>
    </location>
</feature>
<dbReference type="EMBL" id="NMTQ01000037">
    <property type="protein sequence ID" value="PDX57465.1"/>
    <property type="molecule type" value="Genomic_DNA"/>
</dbReference>
<keyword evidence="6" id="KW-1185">Reference proteome</keyword>
<dbReference type="AlphaFoldDB" id="A0A2A6Z7V8"/>
<feature type="binding site" evidence="3">
    <location>
        <begin position="57"/>
        <end position="59"/>
    </location>
    <ligand>
        <name>S-adenosyl-L-methionine</name>
        <dbReference type="ChEBI" id="CHEBI:59789"/>
    </ligand>
</feature>
<keyword evidence="2 3" id="KW-0949">S-adenosyl-L-methionine</keyword>
<dbReference type="PIRSF" id="PIRSF006325">
    <property type="entry name" value="MeTrfase_bac"/>
    <property type="match status" value="1"/>
</dbReference>
<name>A0A2A6Z7V8_9FIRM</name>
<dbReference type="InterPro" id="IPR005271">
    <property type="entry name" value="CmoA"/>
</dbReference>
<organism evidence="5 6">
    <name type="scientific">Faecalibacterium langellae</name>
    <dbReference type="NCBI Taxonomy" id="3435293"/>
    <lineage>
        <taxon>Bacteria</taxon>
        <taxon>Bacillati</taxon>
        <taxon>Bacillota</taxon>
        <taxon>Clostridia</taxon>
        <taxon>Eubacteriales</taxon>
        <taxon>Oscillospiraceae</taxon>
        <taxon>Faecalibacterium</taxon>
    </lineage>
</organism>
<reference evidence="5 6" key="1">
    <citation type="journal article" date="2017" name="Front. Microbiol.">
        <title>New Insights into the Diversity of the Genus Faecalibacterium.</title>
        <authorList>
            <person name="Benevides L."/>
            <person name="Burman S."/>
            <person name="Martin R."/>
            <person name="Robert V."/>
            <person name="Thomas M."/>
            <person name="Miquel S."/>
            <person name="Chain F."/>
            <person name="Sokol H."/>
            <person name="Bermudez-Humaran L.G."/>
            <person name="Morrison M."/>
            <person name="Langella P."/>
            <person name="Azevedo V.A."/>
            <person name="Chatel J.M."/>
            <person name="Soares S."/>
        </authorList>
    </citation>
    <scope>NUCLEOTIDE SEQUENCE [LARGE SCALE GENOMIC DNA]</scope>
    <source>
        <strain evidence="6">CNCM I-4540</strain>
    </source>
</reference>
<dbReference type="Pfam" id="PF13649">
    <property type="entry name" value="Methyltransf_25"/>
    <property type="match status" value="1"/>
</dbReference>
<dbReference type="InterPro" id="IPR029063">
    <property type="entry name" value="SAM-dependent_MTases_sf"/>
</dbReference>
<evidence type="ECO:0000313" key="5">
    <source>
        <dbReference type="EMBL" id="PDX57465.1"/>
    </source>
</evidence>
<feature type="binding site" evidence="3">
    <location>
        <begin position="81"/>
        <end position="82"/>
    </location>
    <ligand>
        <name>S-adenosyl-L-methionine</name>
        <dbReference type="ChEBI" id="CHEBI:59789"/>
    </ligand>
</feature>
<dbReference type="GO" id="GO:0016740">
    <property type="term" value="F:transferase activity"/>
    <property type="evidence" value="ECO:0007669"/>
    <property type="project" value="UniProtKB-KW"/>
</dbReference>
<evidence type="ECO:0000313" key="6">
    <source>
        <dbReference type="Proteomes" id="UP000220752"/>
    </source>
</evidence>
<sequence>MKDNVKPGEKWEFNDEVARCFKNMLERSIPDYQSMRALSYELGTRFVQPDTLIVDAGCSTGMAVEPFVERFKDTNDFLLIDNSPAMAAASKDRFSEYPGVEVRAGNLWENLPLRDTASLVLSVLSLQFMPTAYRQSMISAIYESLAPGGAFIFVEKIVSENMDDLMVELYYDMKRRNGYSEEQIMDKRRSLENVLSPLKPEWNVDMLRTAGFDKVDMFWRCLNFCGWIAVK</sequence>
<proteinExistence type="predicted"/>
<accession>A0A2A6Z7V8</accession>
<dbReference type="InterPro" id="IPR041698">
    <property type="entry name" value="Methyltransf_25"/>
</dbReference>
<dbReference type="CDD" id="cd02440">
    <property type="entry name" value="AdoMet_MTases"/>
    <property type="match status" value="1"/>
</dbReference>
<evidence type="ECO:0000259" key="4">
    <source>
        <dbReference type="Pfam" id="PF13649"/>
    </source>
</evidence>
<evidence type="ECO:0000256" key="2">
    <source>
        <dbReference type="ARBA" id="ARBA00022691"/>
    </source>
</evidence>
<evidence type="ECO:0000256" key="1">
    <source>
        <dbReference type="ARBA" id="ARBA00022679"/>
    </source>
</evidence>
<dbReference type="Proteomes" id="UP000220752">
    <property type="component" value="Unassembled WGS sequence"/>
</dbReference>
<dbReference type="GO" id="GO:0002098">
    <property type="term" value="P:tRNA wobble uridine modification"/>
    <property type="evidence" value="ECO:0007669"/>
    <property type="project" value="InterPro"/>
</dbReference>
<protein>
    <recommendedName>
        <fullName evidence="4">Methyltransferase domain-containing protein</fullName>
    </recommendedName>
</protein>
<dbReference type="PANTHER" id="PTHR43861:SF2">
    <property type="entry name" value="CARBOXY-S-ADENOSYL-L-METHIONINE SYNTHASE"/>
    <property type="match status" value="1"/>
</dbReference>
<feature type="binding site" evidence="3">
    <location>
        <position position="32"/>
    </location>
    <ligand>
        <name>S-adenosyl-L-methionine</name>
        <dbReference type="ChEBI" id="CHEBI:59789"/>
    </ligand>
</feature>
<gene>
    <name evidence="5" type="ORF">CGS46_13165</name>
</gene>
<dbReference type="Gene3D" id="3.40.50.150">
    <property type="entry name" value="Vaccinia Virus protein VP39"/>
    <property type="match status" value="1"/>
</dbReference>
<comment type="caution">
    <text evidence="5">The sequence shown here is derived from an EMBL/GenBank/DDBJ whole genome shotgun (WGS) entry which is preliminary data.</text>
</comment>
<keyword evidence="1" id="KW-0808">Transferase</keyword>
<dbReference type="SUPFAM" id="SSF53335">
    <property type="entry name" value="S-adenosyl-L-methionine-dependent methyltransferases"/>
    <property type="match status" value="1"/>
</dbReference>
<dbReference type="PANTHER" id="PTHR43861">
    <property type="entry name" value="TRANS-ACONITATE 2-METHYLTRANSFERASE-RELATED"/>
    <property type="match status" value="1"/>
</dbReference>